<dbReference type="Gene3D" id="1.25.40.10">
    <property type="entry name" value="Tetratricopeptide repeat domain"/>
    <property type="match status" value="1"/>
</dbReference>
<evidence type="ECO:0000256" key="6">
    <source>
        <dbReference type="PROSITE-ProRule" id="PRU01091"/>
    </source>
</evidence>
<evidence type="ECO:0000313" key="8">
    <source>
        <dbReference type="EMBL" id="MER6427640.1"/>
    </source>
</evidence>
<keyword evidence="9" id="KW-1185">Reference proteome</keyword>
<dbReference type="SUPFAM" id="SSF46894">
    <property type="entry name" value="C-terminal effector domain of the bipartite response regulators"/>
    <property type="match status" value="1"/>
</dbReference>
<name>A0ABV1U1X3_9ACTN</name>
<dbReference type="PANTHER" id="PTHR35807">
    <property type="entry name" value="TRANSCRIPTIONAL REGULATOR REDD-RELATED"/>
    <property type="match status" value="1"/>
</dbReference>
<dbReference type="InterPro" id="IPR036388">
    <property type="entry name" value="WH-like_DNA-bd_sf"/>
</dbReference>
<sequence>MKFKLLGQFEVVLNNGRPTTLTRSKVSQLLGLLVVQNGESVGAHTLIEELWGENVPRSALTTLQTYIYHARKLCGIGPGRQSVLVTRPAGYSIEVPGDSVDSVVFEGLVNRARTALDQRDAQRAAGLLDQAFALWRGPVLAGMITGPVLDAHLTYINELRLSAHELHIAACARLGRHQEIIPRLRLLVAENPLNESFHAQLIRALYKSARRAEAIQAYRNLCRILDTELGIEPAPELQTLQQDLMTGIPAGQSADHSFGQVLLAEGAVPRRSYC</sequence>
<reference evidence="8 9" key="1">
    <citation type="submission" date="2024-06" db="EMBL/GenBank/DDBJ databases">
        <title>The Natural Products Discovery Center: Release of the First 8490 Sequenced Strains for Exploring Actinobacteria Biosynthetic Diversity.</title>
        <authorList>
            <person name="Kalkreuter E."/>
            <person name="Kautsar S.A."/>
            <person name="Yang D."/>
            <person name="Bader C.D."/>
            <person name="Teijaro C.N."/>
            <person name="Fluegel L."/>
            <person name="Davis C.M."/>
            <person name="Simpson J.R."/>
            <person name="Lauterbach L."/>
            <person name="Steele A.D."/>
            <person name="Gui C."/>
            <person name="Meng S."/>
            <person name="Li G."/>
            <person name="Viehrig K."/>
            <person name="Ye F."/>
            <person name="Su P."/>
            <person name="Kiefer A.F."/>
            <person name="Nichols A."/>
            <person name="Cepeda A.J."/>
            <person name="Yan W."/>
            <person name="Fan B."/>
            <person name="Jiang Y."/>
            <person name="Adhikari A."/>
            <person name="Zheng C.-J."/>
            <person name="Schuster L."/>
            <person name="Cowan T.M."/>
            <person name="Smanski M.J."/>
            <person name="Chevrette M.G."/>
            <person name="De Carvalho L.P.S."/>
            <person name="Shen B."/>
        </authorList>
    </citation>
    <scope>NUCLEOTIDE SEQUENCE [LARGE SCALE GENOMIC DNA]</scope>
    <source>
        <strain evidence="8 9">NPDC001166</strain>
    </source>
</reference>
<dbReference type="Proteomes" id="UP001470023">
    <property type="component" value="Unassembled WGS sequence"/>
</dbReference>
<feature type="domain" description="OmpR/PhoB-type" evidence="7">
    <location>
        <begin position="1"/>
        <end position="95"/>
    </location>
</feature>
<dbReference type="PROSITE" id="PS51755">
    <property type="entry name" value="OMPR_PHOB"/>
    <property type="match status" value="1"/>
</dbReference>
<protein>
    <submittedName>
        <fullName evidence="8">AfsR/SARP family transcriptional regulator</fullName>
    </submittedName>
</protein>
<feature type="DNA-binding region" description="OmpR/PhoB-type" evidence="6">
    <location>
        <begin position="1"/>
        <end position="95"/>
    </location>
</feature>
<gene>
    <name evidence="8" type="ORF">ABT272_07810</name>
</gene>
<dbReference type="RefSeq" id="WP_073898016.1">
    <property type="nucleotide sequence ID" value="NZ_JBEOYA010000162.1"/>
</dbReference>
<evidence type="ECO:0000259" key="7">
    <source>
        <dbReference type="PROSITE" id="PS51755"/>
    </source>
</evidence>
<evidence type="ECO:0000256" key="1">
    <source>
        <dbReference type="ARBA" id="ARBA00005820"/>
    </source>
</evidence>
<organism evidence="8 9">
    <name type="scientific">Streptomyces sp. 900105245</name>
    <dbReference type="NCBI Taxonomy" id="3154379"/>
    <lineage>
        <taxon>Bacteria</taxon>
        <taxon>Bacillati</taxon>
        <taxon>Actinomycetota</taxon>
        <taxon>Actinomycetes</taxon>
        <taxon>Kitasatosporales</taxon>
        <taxon>Streptomycetaceae</taxon>
        <taxon>Streptomyces</taxon>
    </lineage>
</organism>
<keyword evidence="2" id="KW-0902">Two-component regulatory system</keyword>
<dbReference type="InterPro" id="IPR011990">
    <property type="entry name" value="TPR-like_helical_dom_sf"/>
</dbReference>
<dbReference type="InterPro" id="IPR051677">
    <property type="entry name" value="AfsR-DnrI-RedD_regulator"/>
</dbReference>
<dbReference type="SUPFAM" id="SSF48452">
    <property type="entry name" value="TPR-like"/>
    <property type="match status" value="1"/>
</dbReference>
<dbReference type="PANTHER" id="PTHR35807:SF1">
    <property type="entry name" value="TRANSCRIPTIONAL REGULATOR REDD"/>
    <property type="match status" value="1"/>
</dbReference>
<comment type="similarity">
    <text evidence="1">Belongs to the AfsR/DnrI/RedD regulatory family.</text>
</comment>
<comment type="caution">
    <text evidence="8">The sequence shown here is derived from an EMBL/GenBank/DDBJ whole genome shotgun (WGS) entry which is preliminary data.</text>
</comment>
<evidence type="ECO:0000256" key="5">
    <source>
        <dbReference type="ARBA" id="ARBA00023163"/>
    </source>
</evidence>
<accession>A0ABV1U1X3</accession>
<dbReference type="Gene3D" id="1.10.10.10">
    <property type="entry name" value="Winged helix-like DNA-binding domain superfamily/Winged helix DNA-binding domain"/>
    <property type="match status" value="1"/>
</dbReference>
<evidence type="ECO:0000313" key="9">
    <source>
        <dbReference type="Proteomes" id="UP001470023"/>
    </source>
</evidence>
<keyword evidence="5" id="KW-0804">Transcription</keyword>
<dbReference type="Pfam" id="PF00486">
    <property type="entry name" value="Trans_reg_C"/>
    <property type="match status" value="1"/>
</dbReference>
<dbReference type="InterPro" id="IPR001867">
    <property type="entry name" value="OmpR/PhoB-type_DNA-bd"/>
</dbReference>
<proteinExistence type="inferred from homology"/>
<dbReference type="SMART" id="SM01043">
    <property type="entry name" value="BTAD"/>
    <property type="match status" value="1"/>
</dbReference>
<dbReference type="SMART" id="SM00862">
    <property type="entry name" value="Trans_reg_C"/>
    <property type="match status" value="1"/>
</dbReference>
<evidence type="ECO:0000256" key="2">
    <source>
        <dbReference type="ARBA" id="ARBA00023012"/>
    </source>
</evidence>
<dbReference type="Pfam" id="PF03704">
    <property type="entry name" value="BTAD"/>
    <property type="match status" value="1"/>
</dbReference>
<evidence type="ECO:0000256" key="4">
    <source>
        <dbReference type="ARBA" id="ARBA00023125"/>
    </source>
</evidence>
<dbReference type="CDD" id="cd15831">
    <property type="entry name" value="BTAD"/>
    <property type="match status" value="1"/>
</dbReference>
<evidence type="ECO:0000256" key="3">
    <source>
        <dbReference type="ARBA" id="ARBA00023015"/>
    </source>
</evidence>
<keyword evidence="3" id="KW-0805">Transcription regulation</keyword>
<keyword evidence="4 6" id="KW-0238">DNA-binding</keyword>
<dbReference type="EMBL" id="JBEPAZ010000004">
    <property type="protein sequence ID" value="MER6427640.1"/>
    <property type="molecule type" value="Genomic_DNA"/>
</dbReference>
<dbReference type="InterPro" id="IPR016032">
    <property type="entry name" value="Sig_transdc_resp-reg_C-effctor"/>
</dbReference>
<dbReference type="InterPro" id="IPR005158">
    <property type="entry name" value="BTAD"/>
</dbReference>